<evidence type="ECO:0000259" key="2">
    <source>
        <dbReference type="Pfam" id="PF10328"/>
    </source>
</evidence>
<keyword evidence="1" id="KW-1133">Transmembrane helix</keyword>
<sequence length="92" mass="10798">MQVRFFKQTLCQNALFICTLISFQYIYPLIDDLCAKFFISILLWELNYALDGLIVMLLHFRFSHLGIKLLQKKLPAILLPAENNENNSMDEE</sequence>
<keyword evidence="4" id="KW-1185">Reference proteome</keyword>
<organism evidence="3 4">
    <name type="scientific">Parelaphostrongylus tenuis</name>
    <name type="common">Meningeal worm</name>
    <dbReference type="NCBI Taxonomy" id="148309"/>
    <lineage>
        <taxon>Eukaryota</taxon>
        <taxon>Metazoa</taxon>
        <taxon>Ecdysozoa</taxon>
        <taxon>Nematoda</taxon>
        <taxon>Chromadorea</taxon>
        <taxon>Rhabditida</taxon>
        <taxon>Rhabditina</taxon>
        <taxon>Rhabditomorpha</taxon>
        <taxon>Strongyloidea</taxon>
        <taxon>Metastrongylidae</taxon>
        <taxon>Parelaphostrongylus</taxon>
    </lineage>
</organism>
<dbReference type="Pfam" id="PF10328">
    <property type="entry name" value="7TM_GPCR_Srx"/>
    <property type="match status" value="1"/>
</dbReference>
<keyword evidence="1" id="KW-0472">Membrane</keyword>
<feature type="transmembrane region" description="Helical" evidence="1">
    <location>
        <begin position="12"/>
        <end position="30"/>
    </location>
</feature>
<feature type="transmembrane region" description="Helical" evidence="1">
    <location>
        <begin position="36"/>
        <end position="60"/>
    </location>
</feature>
<gene>
    <name evidence="3" type="ORF">KIN20_025089</name>
</gene>
<comment type="caution">
    <text evidence="3">The sequence shown here is derived from an EMBL/GenBank/DDBJ whole genome shotgun (WGS) entry which is preliminary data.</text>
</comment>
<name>A0AAD5MXZ1_PARTN</name>
<dbReference type="Proteomes" id="UP001196413">
    <property type="component" value="Unassembled WGS sequence"/>
</dbReference>
<keyword evidence="1" id="KW-0812">Transmembrane</keyword>
<evidence type="ECO:0000313" key="3">
    <source>
        <dbReference type="EMBL" id="KAJ1364898.1"/>
    </source>
</evidence>
<dbReference type="AlphaFoldDB" id="A0AAD5MXZ1"/>
<feature type="domain" description="7TM GPCR serpentine receptor class x (Srx)" evidence="2">
    <location>
        <begin position="2"/>
        <end position="59"/>
    </location>
</feature>
<accession>A0AAD5MXZ1</accession>
<proteinExistence type="predicted"/>
<evidence type="ECO:0000313" key="4">
    <source>
        <dbReference type="Proteomes" id="UP001196413"/>
    </source>
</evidence>
<reference evidence="3" key="1">
    <citation type="submission" date="2021-06" db="EMBL/GenBank/DDBJ databases">
        <title>Parelaphostrongylus tenuis whole genome reference sequence.</title>
        <authorList>
            <person name="Garwood T.J."/>
            <person name="Larsen P.A."/>
            <person name="Fountain-Jones N.M."/>
            <person name="Garbe J.R."/>
            <person name="Macchietto M.G."/>
            <person name="Kania S.A."/>
            <person name="Gerhold R.W."/>
            <person name="Richards J.E."/>
            <person name="Wolf T.M."/>
        </authorList>
    </citation>
    <scope>NUCLEOTIDE SEQUENCE</scope>
    <source>
        <strain evidence="3">MNPRO001-30</strain>
        <tissue evidence="3">Meninges</tissue>
    </source>
</reference>
<protein>
    <recommendedName>
        <fullName evidence="2">7TM GPCR serpentine receptor class x (Srx) domain-containing protein</fullName>
    </recommendedName>
</protein>
<dbReference type="EMBL" id="JAHQIW010005098">
    <property type="protein sequence ID" value="KAJ1364898.1"/>
    <property type="molecule type" value="Genomic_DNA"/>
</dbReference>
<evidence type="ECO:0000256" key="1">
    <source>
        <dbReference type="SAM" id="Phobius"/>
    </source>
</evidence>
<dbReference type="InterPro" id="IPR019430">
    <property type="entry name" value="7TM_GPCR_serpentine_rcpt_Srx"/>
</dbReference>